<feature type="domain" description="Recombinase" evidence="2">
    <location>
        <begin position="176"/>
        <end position="298"/>
    </location>
</feature>
<dbReference type="RefSeq" id="WP_148637228.1">
    <property type="nucleotide sequence ID" value="NZ_VSLA01000010.1"/>
</dbReference>
<dbReference type="GO" id="GO:0000150">
    <property type="term" value="F:DNA strand exchange activity"/>
    <property type="evidence" value="ECO:0007669"/>
    <property type="project" value="InterPro"/>
</dbReference>
<gene>
    <name evidence="3" type="ORF">FXB42_06615</name>
</gene>
<accession>A0A5D0WQC5</accession>
<sequence>MKKITKIEQNRDFEGKKKTRVAAYCRVSTASDEQLVSLKNQKVHYDHYIKANRDWDYAGIYFDKGITGTKKDKRDGLLSLIADCECGKIDLVITKSISRFCRNTTDCLELVRKLLDFGVHIIFEKENLNTGSMESELMLSILSSLAENESVSISENEKWGVRKRFQNGTFIISYPPYGYQNEDGEMVIVPDQAEIIREIFASALSGKGTGAIADDLNTRAVPTKKGGKWTSATIWGIIRNEKYTGDALFQKTYTDESFNRHKNYGDQDQYLVQGHHEAIISHEDYEKANAALKQRGREKGISDQTEKFHNRYGFSAKIKCGECGSNYKRRINYKPSGSEIAWCCSRHIENTAECSMKYILDDRIKAAFLTMMNKLIFGQKLILKPLANSLKGQNDNSRLERINELEIKLEKNIEQRQVLTNLMASGYLDPALFNKESNELSRQAELLRDEKENLIHFIGGDMSRTEELKKLIKFVSKSEMLTQYDDELFLSYVERITVLSRKELVFELKCGLKLRERLVK</sequence>
<dbReference type="InterPro" id="IPR038109">
    <property type="entry name" value="DNA_bind_recomb_sf"/>
</dbReference>
<feature type="domain" description="Resolvase/invertase-type recombinase catalytic" evidence="1">
    <location>
        <begin position="20"/>
        <end position="168"/>
    </location>
</feature>
<dbReference type="Pfam" id="PF07508">
    <property type="entry name" value="Recombinase"/>
    <property type="match status" value="1"/>
</dbReference>
<evidence type="ECO:0000313" key="4">
    <source>
        <dbReference type="Proteomes" id="UP000322619"/>
    </source>
</evidence>
<dbReference type="EMBL" id="VSLA01000010">
    <property type="protein sequence ID" value="TYC86522.1"/>
    <property type="molecule type" value="Genomic_DNA"/>
</dbReference>
<dbReference type="PANTHER" id="PTHR30461:SF23">
    <property type="entry name" value="DNA RECOMBINASE-RELATED"/>
    <property type="match status" value="1"/>
</dbReference>
<dbReference type="InterPro" id="IPR050639">
    <property type="entry name" value="SSR_resolvase"/>
</dbReference>
<organism evidence="3 4">
    <name type="scientific">Acetobacterium wieringae</name>
    <dbReference type="NCBI Taxonomy" id="52694"/>
    <lineage>
        <taxon>Bacteria</taxon>
        <taxon>Bacillati</taxon>
        <taxon>Bacillota</taxon>
        <taxon>Clostridia</taxon>
        <taxon>Eubacteriales</taxon>
        <taxon>Eubacteriaceae</taxon>
        <taxon>Acetobacterium</taxon>
    </lineage>
</organism>
<protein>
    <submittedName>
        <fullName evidence="3">Recombinase family protein</fullName>
    </submittedName>
</protein>
<name>A0A5D0WQC5_9FIRM</name>
<dbReference type="Pfam" id="PF00239">
    <property type="entry name" value="Resolvase"/>
    <property type="match status" value="1"/>
</dbReference>
<dbReference type="Gene3D" id="3.40.50.1390">
    <property type="entry name" value="Resolvase, N-terminal catalytic domain"/>
    <property type="match status" value="1"/>
</dbReference>
<dbReference type="Proteomes" id="UP000322619">
    <property type="component" value="Unassembled WGS sequence"/>
</dbReference>
<proteinExistence type="predicted"/>
<dbReference type="SUPFAM" id="SSF53041">
    <property type="entry name" value="Resolvase-like"/>
    <property type="match status" value="1"/>
</dbReference>
<dbReference type="Pfam" id="PF13408">
    <property type="entry name" value="Zn_ribbon_recom"/>
    <property type="match status" value="1"/>
</dbReference>
<evidence type="ECO:0000313" key="3">
    <source>
        <dbReference type="EMBL" id="TYC86522.1"/>
    </source>
</evidence>
<comment type="caution">
    <text evidence="3">The sequence shown here is derived from an EMBL/GenBank/DDBJ whole genome shotgun (WGS) entry which is preliminary data.</text>
</comment>
<dbReference type="PROSITE" id="PS51737">
    <property type="entry name" value="RECOMBINASE_DNA_BIND"/>
    <property type="match status" value="1"/>
</dbReference>
<dbReference type="PROSITE" id="PS51736">
    <property type="entry name" value="RECOMBINASES_3"/>
    <property type="match status" value="1"/>
</dbReference>
<evidence type="ECO:0000259" key="1">
    <source>
        <dbReference type="PROSITE" id="PS51736"/>
    </source>
</evidence>
<dbReference type="InterPro" id="IPR006119">
    <property type="entry name" value="Resolv_N"/>
</dbReference>
<dbReference type="InterPro" id="IPR025827">
    <property type="entry name" value="Zn_ribbon_recom_dom"/>
</dbReference>
<dbReference type="CDD" id="cd00338">
    <property type="entry name" value="Ser_Recombinase"/>
    <property type="match status" value="1"/>
</dbReference>
<dbReference type="GO" id="GO:0003677">
    <property type="term" value="F:DNA binding"/>
    <property type="evidence" value="ECO:0007669"/>
    <property type="project" value="InterPro"/>
</dbReference>
<reference evidence="3 4" key="1">
    <citation type="submission" date="2019-08" db="EMBL/GenBank/DDBJ databases">
        <title>Isolation and enrichment of carboxydotrophic bacteria from anaerobic sludge for the production of bio-based chemicals from syngas.</title>
        <authorList>
            <person name="Antares A.L."/>
            <person name="Moreira J."/>
            <person name="Diender M."/>
            <person name="Parshina S.N."/>
            <person name="Stams A.J.M."/>
            <person name="Alves M."/>
            <person name="Alves J.I."/>
            <person name="Sousa D.Z."/>
        </authorList>
    </citation>
    <scope>NUCLEOTIDE SEQUENCE [LARGE SCALE GENOMIC DNA]</scope>
    <source>
        <strain evidence="3 4">JM</strain>
    </source>
</reference>
<dbReference type="FunFam" id="3.90.1750.20:FF:000007">
    <property type="entry name" value="Site-specific recombinase"/>
    <property type="match status" value="1"/>
</dbReference>
<dbReference type="InterPro" id="IPR036162">
    <property type="entry name" value="Resolvase-like_N_sf"/>
</dbReference>
<dbReference type="SMART" id="SM00857">
    <property type="entry name" value="Resolvase"/>
    <property type="match status" value="1"/>
</dbReference>
<dbReference type="PANTHER" id="PTHR30461">
    <property type="entry name" value="DNA-INVERTASE FROM LAMBDOID PROPHAGE"/>
    <property type="match status" value="1"/>
</dbReference>
<evidence type="ECO:0000259" key="2">
    <source>
        <dbReference type="PROSITE" id="PS51737"/>
    </source>
</evidence>
<dbReference type="AlphaFoldDB" id="A0A5D0WQC5"/>
<dbReference type="InterPro" id="IPR011109">
    <property type="entry name" value="DNA_bind_recombinase_dom"/>
</dbReference>
<dbReference type="Gene3D" id="3.90.1750.20">
    <property type="entry name" value="Putative Large Serine Recombinase, Chain B, Domain 2"/>
    <property type="match status" value="1"/>
</dbReference>